<keyword evidence="8" id="KW-1185">Reference proteome</keyword>
<dbReference type="SUPFAM" id="SSF52091">
    <property type="entry name" value="SpoIIaa-like"/>
    <property type="match status" value="1"/>
</dbReference>
<feature type="transmembrane region" description="Helical" evidence="6">
    <location>
        <begin position="576"/>
        <end position="596"/>
    </location>
</feature>
<feature type="transmembrane region" description="Helical" evidence="6">
    <location>
        <begin position="616"/>
        <end position="649"/>
    </location>
</feature>
<feature type="compositionally biased region" description="Basic and acidic residues" evidence="5">
    <location>
        <begin position="996"/>
        <end position="1022"/>
    </location>
</feature>
<dbReference type="InterPro" id="IPR001902">
    <property type="entry name" value="SLC26A/SulP_fam"/>
</dbReference>
<evidence type="ECO:0000313" key="8">
    <source>
        <dbReference type="Proteomes" id="UP000694888"/>
    </source>
</evidence>
<feature type="transmembrane region" description="Helical" evidence="6">
    <location>
        <begin position="376"/>
        <end position="403"/>
    </location>
</feature>
<dbReference type="Gene3D" id="3.30.750.24">
    <property type="entry name" value="STAS domain"/>
    <property type="match status" value="1"/>
</dbReference>
<feature type="region of interest" description="Disordered" evidence="5">
    <location>
        <begin position="809"/>
        <end position="850"/>
    </location>
</feature>
<dbReference type="GeneID" id="101851255"/>
<dbReference type="RefSeq" id="XP_012935751.1">
    <property type="nucleotide sequence ID" value="XM_013080297.2"/>
</dbReference>
<evidence type="ECO:0000256" key="3">
    <source>
        <dbReference type="ARBA" id="ARBA00022989"/>
    </source>
</evidence>
<feature type="transmembrane region" description="Helical" evidence="6">
    <location>
        <begin position="293"/>
        <end position="312"/>
    </location>
</feature>
<gene>
    <name evidence="9" type="primary">LOC101851255</name>
</gene>
<evidence type="ECO:0000259" key="7">
    <source>
        <dbReference type="PROSITE" id="PS50801"/>
    </source>
</evidence>
<evidence type="ECO:0000256" key="4">
    <source>
        <dbReference type="ARBA" id="ARBA00023136"/>
    </source>
</evidence>
<keyword evidence="4 6" id="KW-0472">Membrane</keyword>
<dbReference type="PROSITE" id="PS50801">
    <property type="entry name" value="STAS"/>
    <property type="match status" value="1"/>
</dbReference>
<feature type="region of interest" description="Disordered" evidence="5">
    <location>
        <begin position="947"/>
        <end position="1022"/>
    </location>
</feature>
<dbReference type="CDD" id="cd07042">
    <property type="entry name" value="STAS_SulP_like_sulfate_transporter"/>
    <property type="match status" value="1"/>
</dbReference>
<feature type="compositionally biased region" description="Low complexity" evidence="5">
    <location>
        <begin position="39"/>
        <end position="57"/>
    </location>
</feature>
<protein>
    <submittedName>
        <fullName evidence="9">Sulfate transporter isoform X1</fullName>
    </submittedName>
</protein>
<dbReference type="InterPro" id="IPR002645">
    <property type="entry name" value="STAS_dom"/>
</dbReference>
<dbReference type="InterPro" id="IPR011547">
    <property type="entry name" value="SLC26A/SulP_dom"/>
</dbReference>
<dbReference type="Pfam" id="PF01740">
    <property type="entry name" value="STAS"/>
    <property type="match status" value="1"/>
</dbReference>
<feature type="compositionally biased region" description="Polar residues" evidence="5">
    <location>
        <begin position="949"/>
        <end position="960"/>
    </location>
</feature>
<dbReference type="NCBIfam" id="TIGR00815">
    <property type="entry name" value="sulP"/>
    <property type="match status" value="1"/>
</dbReference>
<evidence type="ECO:0000256" key="6">
    <source>
        <dbReference type="SAM" id="Phobius"/>
    </source>
</evidence>
<evidence type="ECO:0000313" key="9">
    <source>
        <dbReference type="RefSeq" id="XP_012935751.1"/>
    </source>
</evidence>
<dbReference type="Pfam" id="PF00916">
    <property type="entry name" value="Sulfate_transp"/>
    <property type="match status" value="1"/>
</dbReference>
<feature type="compositionally biased region" description="Basic and acidic residues" evidence="5">
    <location>
        <begin position="973"/>
        <end position="987"/>
    </location>
</feature>
<feature type="transmembrane region" description="Helical" evidence="6">
    <location>
        <begin position="533"/>
        <end position="556"/>
    </location>
</feature>
<keyword evidence="3 6" id="KW-1133">Transmembrane helix</keyword>
<evidence type="ECO:0000256" key="2">
    <source>
        <dbReference type="ARBA" id="ARBA00022692"/>
    </source>
</evidence>
<dbReference type="Proteomes" id="UP000694888">
    <property type="component" value="Unplaced"/>
</dbReference>
<dbReference type="InterPro" id="IPR036513">
    <property type="entry name" value="STAS_dom_sf"/>
</dbReference>
<sequence length="1022" mass="111247">MPQRAKFDINSSPMNDSRGNGNPVPTTGGRYTTGLPIPASSKSLHKSCSSASLSSHSQRSGNLNVPATGRHTTGLPRPASARSLHKSRSSASLSSANRLATNSPAVVPAEGDITLVVPRVSPSFTDGQRVSTIAHPYQEPDAYFTGNGGFSVGNGGHFGYDNPMYLPGSELILTPSGLGGRGMEDGEVGEEEAFADEMVVIERPIYSQKDFDQGFEGGVRPKRNARTWLKAKARKCECSCSCLRRFLTLHLPFLGILRDYSLRRDLVADVIAGLTVGIMHIPQGMAYGQLSTLPPVFGLYVSFFPVILYFFLGTSKHVSIGTFAVVSLMVGSAVDKGMKDLGLTPISHNVTVTEGNETSFLITDNSEEILDAKLKLAMAVTFAVGVLQLLLGLLQLGFLTVYLSDPLISGFTTGAACHVFTSQIKHIFGISMGRYSGAFKLIFSYRDIFKNLPDTNAVTFIASLVCMVLLFVTKEYINNNPKIKPKLKMPVPVELIVVVLGTVISHFVKLEETYEVKIVGDIPVGIPEPNLKAFAFLSRVVSDAIAIAIVAFAISVSMAKIFAKKHEYEVDSNQELLAYGLCNIFSSFFSSFVSAVSLSRSLVQENVGGRTQVTGLVSSALLLVVLLVVGPYFKTLPNCILASIILVALKGMFKQFAELKRLWNISVIDFAVWLVTFSATVLLDVDLGLLVGVVFALLTVIMRSQRPYSCLLGQVPGTDIYKDISVYKAAEETPNVKIFRFDSALFFANSEFFKSSLYKLAVDPNDLKRKQRKLNKKKKKEEKELLNITVQDSLGSTKIQDGEHVALHPHAADDNTDGTPNAASLHPPPTQAATAAAAAAPPIANGTDEHPNIVTELPTLTDVHYIILDCSTMSYVDSVGVKVLQQVIAEFRAFNITVYLAQCKSGVREMFERTNFYKTGNKNFLFITIHDAVVSAQLHQWSILGEHQVPSNSNNNQSASGPGEDLPEEQDGNEERGQEEGDSHDVNKPGSNGDVDPLRRRDNEDHEREKDSTVADVERTEV</sequence>
<organism evidence="8 9">
    <name type="scientific">Aplysia californica</name>
    <name type="common">California sea hare</name>
    <dbReference type="NCBI Taxonomy" id="6500"/>
    <lineage>
        <taxon>Eukaryota</taxon>
        <taxon>Metazoa</taxon>
        <taxon>Spiralia</taxon>
        <taxon>Lophotrochozoa</taxon>
        <taxon>Mollusca</taxon>
        <taxon>Gastropoda</taxon>
        <taxon>Heterobranchia</taxon>
        <taxon>Euthyneura</taxon>
        <taxon>Tectipleura</taxon>
        <taxon>Aplysiida</taxon>
        <taxon>Aplysioidea</taxon>
        <taxon>Aplysiidae</taxon>
        <taxon>Aplysia</taxon>
    </lineage>
</organism>
<feature type="compositionally biased region" description="Low complexity" evidence="5">
    <location>
        <begin position="831"/>
        <end position="844"/>
    </location>
</feature>
<name>A0ABM0ZW39_APLCA</name>
<feature type="compositionally biased region" description="Low complexity" evidence="5">
    <location>
        <begin position="89"/>
        <end position="100"/>
    </location>
</feature>
<accession>A0ABM0ZW39</accession>
<keyword evidence="2 6" id="KW-0812">Transmembrane</keyword>
<dbReference type="PANTHER" id="PTHR11814">
    <property type="entry name" value="SULFATE TRANSPORTER"/>
    <property type="match status" value="1"/>
</dbReference>
<feature type="region of interest" description="Disordered" evidence="5">
    <location>
        <begin position="1"/>
        <end position="100"/>
    </location>
</feature>
<feature type="transmembrane region" description="Helical" evidence="6">
    <location>
        <begin position="489"/>
        <end position="508"/>
    </location>
</feature>
<evidence type="ECO:0000256" key="1">
    <source>
        <dbReference type="ARBA" id="ARBA00004141"/>
    </source>
</evidence>
<reference evidence="9" key="1">
    <citation type="submission" date="2025-08" db="UniProtKB">
        <authorList>
            <consortium name="RefSeq"/>
        </authorList>
    </citation>
    <scope>IDENTIFICATION</scope>
</reference>
<feature type="compositionally biased region" description="Polar residues" evidence="5">
    <location>
        <begin position="9"/>
        <end position="25"/>
    </location>
</feature>
<feature type="transmembrane region" description="Helical" evidence="6">
    <location>
        <begin position="661"/>
        <end position="681"/>
    </location>
</feature>
<feature type="transmembrane region" description="Helical" evidence="6">
    <location>
        <begin position="457"/>
        <end position="477"/>
    </location>
</feature>
<feature type="domain" description="STAS" evidence="7">
    <location>
        <begin position="726"/>
        <end position="936"/>
    </location>
</feature>
<comment type="subcellular location">
    <subcellularLocation>
        <location evidence="1">Membrane</location>
        <topology evidence="1">Multi-pass membrane protein</topology>
    </subcellularLocation>
</comment>
<evidence type="ECO:0000256" key="5">
    <source>
        <dbReference type="SAM" id="MobiDB-lite"/>
    </source>
</evidence>
<proteinExistence type="predicted"/>